<protein>
    <submittedName>
        <fullName evidence="1">Uncharacterized protein</fullName>
    </submittedName>
</protein>
<keyword evidence="2" id="KW-1185">Reference proteome</keyword>
<organism evidence="1 2">
    <name type="scientific">Caerostris extrusa</name>
    <name type="common">Bark spider</name>
    <name type="synonym">Caerostris bankana</name>
    <dbReference type="NCBI Taxonomy" id="172846"/>
    <lineage>
        <taxon>Eukaryota</taxon>
        <taxon>Metazoa</taxon>
        <taxon>Ecdysozoa</taxon>
        <taxon>Arthropoda</taxon>
        <taxon>Chelicerata</taxon>
        <taxon>Arachnida</taxon>
        <taxon>Araneae</taxon>
        <taxon>Araneomorphae</taxon>
        <taxon>Entelegynae</taxon>
        <taxon>Araneoidea</taxon>
        <taxon>Araneidae</taxon>
        <taxon>Caerostris</taxon>
    </lineage>
</organism>
<comment type="caution">
    <text evidence="1">The sequence shown here is derived from an EMBL/GenBank/DDBJ whole genome shotgun (WGS) entry which is preliminary data.</text>
</comment>
<name>A0AAV4S2G2_CAEEX</name>
<reference evidence="1 2" key="1">
    <citation type="submission" date="2021-06" db="EMBL/GenBank/DDBJ databases">
        <title>Caerostris extrusa draft genome.</title>
        <authorList>
            <person name="Kono N."/>
            <person name="Arakawa K."/>
        </authorList>
    </citation>
    <scope>NUCLEOTIDE SEQUENCE [LARGE SCALE GENOMIC DNA]</scope>
</reference>
<dbReference type="AlphaFoldDB" id="A0AAV4S2G2"/>
<sequence>MAWKLDAFIWDAEDYKKECSRLLVALKQLNWGFLTSAISELFAKLFSCTGQADKETSICHPSEFLDPTPEHFCPFNSKSLGNSATF</sequence>
<evidence type="ECO:0000313" key="1">
    <source>
        <dbReference type="EMBL" id="GIY27144.1"/>
    </source>
</evidence>
<dbReference type="EMBL" id="BPLR01008781">
    <property type="protein sequence ID" value="GIY27144.1"/>
    <property type="molecule type" value="Genomic_DNA"/>
</dbReference>
<accession>A0AAV4S2G2</accession>
<evidence type="ECO:0000313" key="2">
    <source>
        <dbReference type="Proteomes" id="UP001054945"/>
    </source>
</evidence>
<gene>
    <name evidence="1" type="ORF">CEXT_763891</name>
</gene>
<dbReference type="Proteomes" id="UP001054945">
    <property type="component" value="Unassembled WGS sequence"/>
</dbReference>
<proteinExistence type="predicted"/>